<evidence type="ECO:0000256" key="3">
    <source>
        <dbReference type="ARBA" id="ARBA00023157"/>
    </source>
</evidence>
<reference evidence="8 9" key="1">
    <citation type="submission" date="2019-06" db="EMBL/GenBank/DDBJ databases">
        <title>New taxonomy in bacterial strain CC-CFT640, isolated from vineyard.</title>
        <authorList>
            <person name="Lin S.-Y."/>
            <person name="Tsai C.-F."/>
            <person name="Young C.-C."/>
        </authorList>
    </citation>
    <scope>NUCLEOTIDE SEQUENCE [LARGE SCALE GENOMIC DNA]</scope>
    <source>
        <strain evidence="8 9">CC-CFT640</strain>
    </source>
</reference>
<dbReference type="GO" id="GO:0004104">
    <property type="term" value="F:cholinesterase activity"/>
    <property type="evidence" value="ECO:0007669"/>
    <property type="project" value="InterPro"/>
</dbReference>
<protein>
    <recommendedName>
        <fullName evidence="5">Carboxylic ester hydrolase</fullName>
        <ecNumber evidence="5">3.1.1.-</ecNumber>
    </recommendedName>
</protein>
<gene>
    <name evidence="8" type="ORF">FHP25_35195</name>
</gene>
<comment type="caution">
    <text evidence="8">The sequence shown here is derived from an EMBL/GenBank/DDBJ whole genome shotgun (WGS) entry which is preliminary data.</text>
</comment>
<dbReference type="PROSITE" id="PS00122">
    <property type="entry name" value="CARBOXYLESTERASE_B_1"/>
    <property type="match status" value="1"/>
</dbReference>
<organism evidence="8 9">
    <name type="scientific">Vineibacter terrae</name>
    <dbReference type="NCBI Taxonomy" id="2586908"/>
    <lineage>
        <taxon>Bacteria</taxon>
        <taxon>Pseudomonadati</taxon>
        <taxon>Pseudomonadota</taxon>
        <taxon>Alphaproteobacteria</taxon>
        <taxon>Hyphomicrobiales</taxon>
        <taxon>Vineibacter</taxon>
    </lineage>
</organism>
<keyword evidence="2 5" id="KW-0378">Hydrolase</keyword>
<evidence type="ECO:0000256" key="4">
    <source>
        <dbReference type="PIRSR" id="PIRSR600997-1"/>
    </source>
</evidence>
<sequence>MTFSRMNAAADWTVSGFPARLGINRRTTMSSRQRRGTGMTYMKPVATTPFGRFVGRRDGDLDVFRGVPYAQAPVGPRRFARPEPLPLSDETVDAGADGPIPPQLPSRLEIAMGPSAGTQGEDCLSLTVWAPADLGGEKVPVLVWFHGGAFMSGAGSLPWYAGAALARTGRVVVVSVNSRLGALGYLRLAGVSDGNLGLHDQRASLRWVQRCIAAFGGDPDSVCIAGQSAGAFAVLALVVSEEGRSLFRRAILQSGPYGLEPEPPARAEERGRIFADALGVRPQAEALRAVPVDRLLVSARAVAQHFARGPGDSTPPFVPCLDGDLLKAPLLEATAAGAASWCPMIVGYTREECSVFSAIDPAFKAMTRDQLRAALHAEFGDRAEALMAEYEALRGYRDAGALHADAASDRRFIAPALALARHQARAGRAAFVYQFNWPSPATDFGASHCIELPFLFGAREAWAQAPMFRGATDADYGHISRTMRAYWAGFARTGDPNAGGLLAWPRYEEPARQTMTFDRYIAPMSDPAGSTWRTLLRAS</sequence>
<evidence type="ECO:0000259" key="7">
    <source>
        <dbReference type="Pfam" id="PF00135"/>
    </source>
</evidence>
<accession>A0A5C8P917</accession>
<feature type="active site" description="Charge relay system" evidence="4">
    <location>
        <position position="448"/>
    </location>
</feature>
<evidence type="ECO:0000256" key="1">
    <source>
        <dbReference type="ARBA" id="ARBA00005964"/>
    </source>
</evidence>
<evidence type="ECO:0000256" key="2">
    <source>
        <dbReference type="ARBA" id="ARBA00022801"/>
    </source>
</evidence>
<evidence type="ECO:0000256" key="5">
    <source>
        <dbReference type="RuleBase" id="RU361235"/>
    </source>
</evidence>
<name>A0A5C8P917_9HYPH</name>
<dbReference type="InterPro" id="IPR029058">
    <property type="entry name" value="AB_hydrolase_fold"/>
</dbReference>
<dbReference type="Pfam" id="PF00135">
    <property type="entry name" value="COesterase"/>
    <property type="match status" value="1"/>
</dbReference>
<dbReference type="PANTHER" id="PTHR43918">
    <property type="entry name" value="ACETYLCHOLINESTERASE"/>
    <property type="match status" value="1"/>
</dbReference>
<dbReference type="AlphaFoldDB" id="A0A5C8P917"/>
<evidence type="ECO:0000256" key="6">
    <source>
        <dbReference type="SAM" id="MobiDB-lite"/>
    </source>
</evidence>
<feature type="active site" description="Acyl-ester intermediate" evidence="4">
    <location>
        <position position="228"/>
    </location>
</feature>
<feature type="active site" description="Charge relay system" evidence="4">
    <location>
        <position position="352"/>
    </location>
</feature>
<proteinExistence type="inferred from homology"/>
<dbReference type="EC" id="3.1.1.-" evidence="5"/>
<evidence type="ECO:0000313" key="8">
    <source>
        <dbReference type="EMBL" id="TXL70274.1"/>
    </source>
</evidence>
<dbReference type="InterPro" id="IPR050654">
    <property type="entry name" value="AChE-related_enzymes"/>
</dbReference>
<dbReference type="PRINTS" id="PR00878">
    <property type="entry name" value="CHOLNESTRASE"/>
</dbReference>
<evidence type="ECO:0000313" key="9">
    <source>
        <dbReference type="Proteomes" id="UP000321638"/>
    </source>
</evidence>
<comment type="similarity">
    <text evidence="1 5">Belongs to the type-B carboxylesterase/lipase family.</text>
</comment>
<dbReference type="PANTHER" id="PTHR43918:SF4">
    <property type="entry name" value="CARBOXYLIC ESTER HYDROLASE"/>
    <property type="match status" value="1"/>
</dbReference>
<dbReference type="InterPro" id="IPR000997">
    <property type="entry name" value="Cholinesterase"/>
</dbReference>
<keyword evidence="9" id="KW-1185">Reference proteome</keyword>
<dbReference type="Gene3D" id="3.40.50.1820">
    <property type="entry name" value="alpha/beta hydrolase"/>
    <property type="match status" value="1"/>
</dbReference>
<keyword evidence="3" id="KW-1015">Disulfide bond</keyword>
<feature type="domain" description="Carboxylesterase type B" evidence="7">
    <location>
        <begin position="44"/>
        <end position="519"/>
    </location>
</feature>
<dbReference type="EMBL" id="VDUZ01000062">
    <property type="protein sequence ID" value="TXL70274.1"/>
    <property type="molecule type" value="Genomic_DNA"/>
</dbReference>
<dbReference type="InterPro" id="IPR002018">
    <property type="entry name" value="CarbesteraseB"/>
</dbReference>
<dbReference type="SUPFAM" id="SSF53474">
    <property type="entry name" value="alpha/beta-Hydrolases"/>
    <property type="match status" value="1"/>
</dbReference>
<dbReference type="InterPro" id="IPR019826">
    <property type="entry name" value="Carboxylesterase_B_AS"/>
</dbReference>
<feature type="region of interest" description="Disordered" evidence="6">
    <location>
        <begin position="75"/>
        <end position="100"/>
    </location>
</feature>
<dbReference type="Proteomes" id="UP000321638">
    <property type="component" value="Unassembled WGS sequence"/>
</dbReference>
<dbReference type="OrthoDB" id="9775851at2"/>